<evidence type="ECO:0000256" key="3">
    <source>
        <dbReference type="ARBA" id="ARBA00022475"/>
    </source>
</evidence>
<evidence type="ECO:0000313" key="9">
    <source>
        <dbReference type="EMBL" id="AXQ77621.1"/>
    </source>
</evidence>
<evidence type="ECO:0000256" key="8">
    <source>
        <dbReference type="SAM" id="Phobius"/>
    </source>
</evidence>
<reference evidence="10 14" key="1">
    <citation type="submission" date="2018-08" db="EMBL/GenBank/DDBJ databases">
        <title>Draft genome of Streptococcus sp .nov. Z2.</title>
        <authorList>
            <person name="Tian Z."/>
        </authorList>
    </citation>
    <scope>NUCLEOTIDE SEQUENCE [LARGE SCALE GENOMIC DNA]</scope>
    <source>
        <strain evidence="10 14">Z2</strain>
    </source>
</reference>
<evidence type="ECO:0000256" key="4">
    <source>
        <dbReference type="ARBA" id="ARBA00022692"/>
    </source>
</evidence>
<evidence type="ECO:0000256" key="5">
    <source>
        <dbReference type="ARBA" id="ARBA00022960"/>
    </source>
</evidence>
<evidence type="ECO:0000256" key="6">
    <source>
        <dbReference type="ARBA" id="ARBA00022989"/>
    </source>
</evidence>
<sequence>MSWVKNKYILLFLIFLLFLIDGQISYLLNSFLNYTVIISSQLFLAALLFMHRSKSSAFVIFTSVALGLLFDFYYLNHIGVVTLVLPSLSFFTAKLDSRYFINFFSNLVVYLIFVFFFNIFSYFLSFLYGFTAVSLPFFITFNLAPTLVFNILAFSFCRKALKRLFLS</sequence>
<feature type="transmembrane region" description="Helical" evidence="8">
    <location>
        <begin position="107"/>
        <end position="129"/>
    </location>
</feature>
<evidence type="ECO:0000313" key="14">
    <source>
        <dbReference type="Proteomes" id="UP000264056"/>
    </source>
</evidence>
<evidence type="ECO:0000256" key="2">
    <source>
        <dbReference type="ARBA" id="ARBA00007776"/>
    </source>
</evidence>
<dbReference type="KEGG" id="schj:DDV21_000205"/>
<evidence type="ECO:0000256" key="7">
    <source>
        <dbReference type="ARBA" id="ARBA00023136"/>
    </source>
</evidence>
<keyword evidence="14" id="KW-1185">Reference proteome</keyword>
<protein>
    <submittedName>
        <fullName evidence="11">Rod shape-determining protein MreD</fullName>
    </submittedName>
</protein>
<keyword evidence="3" id="KW-1003">Cell membrane</keyword>
<evidence type="ECO:0000313" key="10">
    <source>
        <dbReference type="EMBL" id="RFU50627.1"/>
    </source>
</evidence>
<dbReference type="Proteomes" id="UP000264056">
    <property type="component" value="Unassembled WGS sequence"/>
</dbReference>
<gene>
    <name evidence="11" type="primary">mreD</name>
    <name evidence="9" type="ORF">DDV21_000205</name>
    <name evidence="10" type="ORF">DDV22_07845</name>
    <name evidence="11" type="ORF">DDV23_08140</name>
</gene>
<evidence type="ECO:0000313" key="13">
    <source>
        <dbReference type="Proteomes" id="UP000262901"/>
    </source>
</evidence>
<dbReference type="AlphaFoldDB" id="A0A372KLG0"/>
<proteinExistence type="inferred from homology"/>
<feature type="transmembrane region" description="Helical" evidence="8">
    <location>
        <begin position="80"/>
        <end position="95"/>
    </location>
</feature>
<dbReference type="EMBL" id="QVQZ01000020">
    <property type="protein sequence ID" value="RFU52764.1"/>
    <property type="molecule type" value="Genomic_DNA"/>
</dbReference>
<keyword evidence="4 8" id="KW-0812">Transmembrane</keyword>
<dbReference type="NCBIfam" id="TIGR03426">
    <property type="entry name" value="shape_MreD"/>
    <property type="match status" value="1"/>
</dbReference>
<keyword evidence="6 8" id="KW-1133">Transmembrane helix</keyword>
<reference evidence="12" key="3">
    <citation type="submission" date="2018-08" db="EMBL/GenBank/DDBJ databases">
        <title>Streptococcus chenjunshii sp. nov., isolated from stools sample of the Tibetan antelope in the Qinghai-Tibet plateau, China.</title>
        <authorList>
            <person name="Tian Z."/>
        </authorList>
    </citation>
    <scope>NUCLEOTIDE SEQUENCE [LARGE SCALE GENOMIC DNA]</scope>
    <source>
        <strain evidence="12">Z15</strain>
    </source>
</reference>
<dbReference type="OrthoDB" id="2148512at2"/>
<comment type="similarity">
    <text evidence="2">Belongs to the MreD family.</text>
</comment>
<dbReference type="Proteomes" id="UP000262901">
    <property type="component" value="Unassembled WGS sequence"/>
</dbReference>
<feature type="transmembrane region" description="Helical" evidence="8">
    <location>
        <begin position="135"/>
        <end position="157"/>
    </location>
</feature>
<accession>A0A346N9C6</accession>
<evidence type="ECO:0000256" key="1">
    <source>
        <dbReference type="ARBA" id="ARBA00004651"/>
    </source>
</evidence>
<dbReference type="GO" id="GO:0005886">
    <property type="term" value="C:plasma membrane"/>
    <property type="evidence" value="ECO:0007669"/>
    <property type="project" value="UniProtKB-SubCell"/>
</dbReference>
<feature type="transmembrane region" description="Helical" evidence="8">
    <location>
        <begin position="57"/>
        <end position="74"/>
    </location>
</feature>
<evidence type="ECO:0000313" key="12">
    <source>
        <dbReference type="Proteomes" id="UP000246115"/>
    </source>
</evidence>
<dbReference type="Proteomes" id="UP000246115">
    <property type="component" value="Chromosome"/>
</dbReference>
<organism evidence="11 13">
    <name type="scientific">Streptococcus chenjunshii</name>
    <dbReference type="NCBI Taxonomy" id="2173853"/>
    <lineage>
        <taxon>Bacteria</taxon>
        <taxon>Bacillati</taxon>
        <taxon>Bacillota</taxon>
        <taxon>Bacilli</taxon>
        <taxon>Lactobacillales</taxon>
        <taxon>Streptococcaceae</taxon>
        <taxon>Streptococcus</taxon>
    </lineage>
</organism>
<dbReference type="Pfam" id="PF04093">
    <property type="entry name" value="MreD"/>
    <property type="match status" value="1"/>
</dbReference>
<reference evidence="9" key="4">
    <citation type="journal article" date="2019" name="Int. J. Syst. Evol. Microbiol.">
        <title>Streptococcus chenjunshii sp. nov. isolated from feces of Tibetan antelopes.</title>
        <authorList>
            <person name="Tian Z."/>
            <person name="Lu S."/>
            <person name="Jin D."/>
            <person name="Yang J."/>
            <person name="Pu J."/>
            <person name="Lai X.H."/>
            <person name="Bai X.N."/>
            <person name="Wu X.M."/>
            <person name="Li J."/>
            <person name="Wang S."/>
            <person name="Xu J."/>
        </authorList>
    </citation>
    <scope>NUCLEOTIDE SEQUENCE</scope>
    <source>
        <strain evidence="9">Z15</strain>
    </source>
</reference>
<dbReference type="EMBL" id="QVQY01000021">
    <property type="protein sequence ID" value="RFU50627.1"/>
    <property type="molecule type" value="Genomic_DNA"/>
</dbReference>
<feature type="transmembrane region" description="Helical" evidence="8">
    <location>
        <begin position="32"/>
        <end position="50"/>
    </location>
</feature>
<dbReference type="GO" id="GO:0008360">
    <property type="term" value="P:regulation of cell shape"/>
    <property type="evidence" value="ECO:0007669"/>
    <property type="project" value="UniProtKB-KW"/>
</dbReference>
<dbReference type="RefSeq" id="WP_116878604.1">
    <property type="nucleotide sequence ID" value="NZ_CP031733.1"/>
</dbReference>
<dbReference type="InterPro" id="IPR007227">
    <property type="entry name" value="Cell_shape_determining_MreD"/>
</dbReference>
<accession>A0A372KLG0</accession>
<keyword evidence="5" id="KW-0133">Cell shape</keyword>
<name>A0A372KLG0_9STRE</name>
<reference evidence="11 13" key="2">
    <citation type="submission" date="2018-08" db="EMBL/GenBank/DDBJ databases">
        <title>Draft genome of Streptococcus sp. nov. Z1.</title>
        <authorList>
            <person name="Tian Z."/>
        </authorList>
    </citation>
    <scope>NUCLEOTIDE SEQUENCE [LARGE SCALE GENOMIC DNA]</scope>
    <source>
        <strain evidence="11">Z1</strain>
        <strain evidence="13">Z1(2018)</strain>
    </source>
</reference>
<evidence type="ECO:0000313" key="11">
    <source>
        <dbReference type="EMBL" id="RFU52764.1"/>
    </source>
</evidence>
<keyword evidence="7 8" id="KW-0472">Membrane</keyword>
<comment type="subcellular location">
    <subcellularLocation>
        <location evidence="1">Cell membrane</location>
        <topology evidence="1">Multi-pass membrane protein</topology>
    </subcellularLocation>
</comment>
<dbReference type="EMBL" id="CP031733">
    <property type="protein sequence ID" value="AXQ77621.1"/>
    <property type="molecule type" value="Genomic_DNA"/>
</dbReference>